<evidence type="ECO:0000313" key="2">
    <source>
        <dbReference type="Proteomes" id="UP000823588"/>
    </source>
</evidence>
<keyword evidence="2" id="KW-1185">Reference proteome</keyword>
<dbReference type="Proteomes" id="UP000823588">
    <property type="component" value="Unassembled WGS sequence"/>
</dbReference>
<protein>
    <submittedName>
        <fullName evidence="1">Uncharacterized protein</fullName>
    </submittedName>
</protein>
<dbReference type="EMBL" id="JAGGKQ010000029">
    <property type="protein sequence ID" value="MBP1923755.1"/>
    <property type="molecule type" value="Genomic_DNA"/>
</dbReference>
<evidence type="ECO:0000313" key="1">
    <source>
        <dbReference type="EMBL" id="MBP1923755.1"/>
    </source>
</evidence>
<organism evidence="1 2">
    <name type="scientific">Halorubrum alkaliphilum</name>
    <dbReference type="NCBI Taxonomy" id="261290"/>
    <lineage>
        <taxon>Archaea</taxon>
        <taxon>Methanobacteriati</taxon>
        <taxon>Methanobacteriota</taxon>
        <taxon>Stenosarchaea group</taxon>
        <taxon>Halobacteria</taxon>
        <taxon>Halobacteriales</taxon>
        <taxon>Haloferacaceae</taxon>
        <taxon>Halorubrum</taxon>
    </lineage>
</organism>
<name>A0A8T4GLA4_9EURY</name>
<accession>A0A8T4GLA4</accession>
<proteinExistence type="predicted"/>
<gene>
    <name evidence="1" type="ORF">J2751_002800</name>
</gene>
<comment type="caution">
    <text evidence="1">The sequence shown here is derived from an EMBL/GenBank/DDBJ whole genome shotgun (WGS) entry which is preliminary data.</text>
</comment>
<sequence>MGDERLYRVTPALEPAGLPITRSTQGLPITRSTRGLPIARATRRQPIDVEGLHPIEGLIIV</sequence>
<reference evidence="1" key="1">
    <citation type="submission" date="2021-03" db="EMBL/GenBank/DDBJ databases">
        <title>Genomic Encyclopedia of Type Strains, Phase IV (KMG-IV): sequencing the most valuable type-strain genomes for metagenomic binning, comparative biology and taxonomic classification.</title>
        <authorList>
            <person name="Goeker M."/>
        </authorList>
    </citation>
    <scope>NUCLEOTIDE SEQUENCE</scope>
    <source>
        <strain evidence="1">DSM 23564</strain>
    </source>
</reference>
<dbReference type="AlphaFoldDB" id="A0A8T4GLA4"/>